<organism evidence="5 6">
    <name type="scientific">Coilia grayii</name>
    <name type="common">Gray's grenadier anchovy</name>
    <dbReference type="NCBI Taxonomy" id="363190"/>
    <lineage>
        <taxon>Eukaryota</taxon>
        <taxon>Metazoa</taxon>
        <taxon>Chordata</taxon>
        <taxon>Craniata</taxon>
        <taxon>Vertebrata</taxon>
        <taxon>Euteleostomi</taxon>
        <taxon>Actinopterygii</taxon>
        <taxon>Neopterygii</taxon>
        <taxon>Teleostei</taxon>
        <taxon>Clupei</taxon>
        <taxon>Clupeiformes</taxon>
        <taxon>Clupeoidei</taxon>
        <taxon>Engraulidae</taxon>
        <taxon>Coilinae</taxon>
        <taxon>Coilia</taxon>
    </lineage>
</organism>
<evidence type="ECO:0000256" key="3">
    <source>
        <dbReference type="SAM" id="MobiDB-lite"/>
    </source>
</evidence>
<comment type="similarity">
    <text evidence="1 2">Belongs to the small heat shock protein (HSP20) family.</text>
</comment>
<dbReference type="Gene3D" id="2.60.40.790">
    <property type="match status" value="1"/>
</dbReference>
<proteinExistence type="inferred from homology"/>
<dbReference type="InterPro" id="IPR001436">
    <property type="entry name" value="Alpha-crystallin/sHSP_animal"/>
</dbReference>
<evidence type="ECO:0000256" key="2">
    <source>
        <dbReference type="RuleBase" id="RU003616"/>
    </source>
</evidence>
<evidence type="ECO:0000313" key="5">
    <source>
        <dbReference type="EMBL" id="KAL2092404.1"/>
    </source>
</evidence>
<feature type="region of interest" description="Disordered" evidence="3">
    <location>
        <begin position="38"/>
        <end position="67"/>
    </location>
</feature>
<name>A0ABD1JZU5_9TELE</name>
<evidence type="ECO:0000313" key="6">
    <source>
        <dbReference type="Proteomes" id="UP001591681"/>
    </source>
</evidence>
<dbReference type="PROSITE" id="PS01031">
    <property type="entry name" value="SHSP"/>
    <property type="match status" value="1"/>
</dbReference>
<sequence length="148" mass="16397">MEGVTINHWASCPARHASHFEGRDPDELTEDHSLFALPGPLFKGVKPSGTAGSSESGERSPQEGSYTEPAFQVLLDVTQFRPEEIMIQVFEGWLLIKGKHENRMDEHGFIARCFTRQFPLPEGLQAAGLRALLCHDGILVVEAIEQKA</sequence>
<dbReference type="InterPro" id="IPR033894">
    <property type="entry name" value="HSPB3"/>
</dbReference>
<protein>
    <recommendedName>
        <fullName evidence="4">SHSP domain-containing protein</fullName>
    </recommendedName>
</protein>
<accession>A0ABD1JZU5</accession>
<dbReference type="Pfam" id="PF00011">
    <property type="entry name" value="HSP20"/>
    <property type="match status" value="1"/>
</dbReference>
<evidence type="ECO:0000256" key="1">
    <source>
        <dbReference type="PROSITE-ProRule" id="PRU00285"/>
    </source>
</evidence>
<dbReference type="SUPFAM" id="SSF49764">
    <property type="entry name" value="HSP20-like chaperones"/>
    <property type="match status" value="1"/>
</dbReference>
<keyword evidence="6" id="KW-1185">Reference proteome</keyword>
<dbReference type="AlphaFoldDB" id="A0ABD1JZU5"/>
<dbReference type="InterPro" id="IPR008978">
    <property type="entry name" value="HSP20-like_chaperone"/>
</dbReference>
<dbReference type="EMBL" id="JBHFQA010000010">
    <property type="protein sequence ID" value="KAL2092404.1"/>
    <property type="molecule type" value="Genomic_DNA"/>
</dbReference>
<dbReference type="PANTHER" id="PTHR47097">
    <property type="entry name" value="HEAT SHOCK PROTEIN BETA-3"/>
    <property type="match status" value="1"/>
</dbReference>
<dbReference type="InterPro" id="IPR002068">
    <property type="entry name" value="A-crystallin/Hsp20_dom"/>
</dbReference>
<feature type="domain" description="SHSP" evidence="4">
    <location>
        <begin position="53"/>
        <end position="148"/>
    </location>
</feature>
<evidence type="ECO:0000259" key="4">
    <source>
        <dbReference type="PROSITE" id="PS01031"/>
    </source>
</evidence>
<comment type="caution">
    <text evidence="5">The sequence shown here is derived from an EMBL/GenBank/DDBJ whole genome shotgun (WGS) entry which is preliminary data.</text>
</comment>
<dbReference type="PRINTS" id="PR00299">
    <property type="entry name" value="ACRYSTALLIN"/>
</dbReference>
<dbReference type="PANTHER" id="PTHR47097:SF1">
    <property type="entry name" value="HEAT SHOCK PROTEIN BETA-3"/>
    <property type="match status" value="1"/>
</dbReference>
<dbReference type="Proteomes" id="UP001591681">
    <property type="component" value="Unassembled WGS sequence"/>
</dbReference>
<reference evidence="5 6" key="1">
    <citation type="submission" date="2024-09" db="EMBL/GenBank/DDBJ databases">
        <title>A chromosome-level genome assembly of Gray's grenadier anchovy, Coilia grayii.</title>
        <authorList>
            <person name="Fu Z."/>
        </authorList>
    </citation>
    <scope>NUCLEOTIDE SEQUENCE [LARGE SCALE GENOMIC DNA]</scope>
    <source>
        <strain evidence="5">G4</strain>
        <tissue evidence="5">Muscle</tissue>
    </source>
</reference>
<gene>
    <name evidence="5" type="ORF">ACEWY4_012202</name>
</gene>